<accession>A0A6P0CFF6</accession>
<comment type="caution">
    <text evidence="6">The sequence shown here is derived from an EMBL/GenBank/DDBJ whole genome shotgun (WGS) entry which is preliminary data.</text>
</comment>
<keyword evidence="3" id="KW-0862">Zinc</keyword>
<dbReference type="Pfam" id="PF04828">
    <property type="entry name" value="GFA"/>
    <property type="match status" value="1"/>
</dbReference>
<dbReference type="SUPFAM" id="SSF51316">
    <property type="entry name" value="Mss4-like"/>
    <property type="match status" value="1"/>
</dbReference>
<comment type="similarity">
    <text evidence="1">Belongs to the Gfa family.</text>
</comment>
<reference evidence="6 7" key="1">
    <citation type="submission" date="2020-01" db="EMBL/GenBank/DDBJ databases">
        <title>Sulfitobacter sediminilitoris sp. nov., isolated from a tidal flat.</title>
        <authorList>
            <person name="Park S."/>
            <person name="Yoon J.-H."/>
        </authorList>
    </citation>
    <scope>NUCLEOTIDE SEQUENCE [LARGE SCALE GENOMIC DNA]</scope>
    <source>
        <strain evidence="6 7">JBTF-M27</strain>
    </source>
</reference>
<dbReference type="InterPro" id="IPR011057">
    <property type="entry name" value="Mss4-like_sf"/>
</dbReference>
<keyword evidence="4" id="KW-0456">Lyase</keyword>
<dbReference type="EMBL" id="JAABNT010000006">
    <property type="protein sequence ID" value="NEK23174.1"/>
    <property type="molecule type" value="Genomic_DNA"/>
</dbReference>
<organism evidence="6 7">
    <name type="scientific">Sulfitobacter sediminilitoris</name>
    <dbReference type="NCBI Taxonomy" id="2698830"/>
    <lineage>
        <taxon>Bacteria</taxon>
        <taxon>Pseudomonadati</taxon>
        <taxon>Pseudomonadota</taxon>
        <taxon>Alphaproteobacteria</taxon>
        <taxon>Rhodobacterales</taxon>
        <taxon>Roseobacteraceae</taxon>
        <taxon>Sulfitobacter</taxon>
    </lineage>
</organism>
<gene>
    <name evidence="6" type="ORF">GV827_12260</name>
</gene>
<evidence type="ECO:0000256" key="4">
    <source>
        <dbReference type="ARBA" id="ARBA00023239"/>
    </source>
</evidence>
<dbReference type="InterPro" id="IPR006913">
    <property type="entry name" value="CENP-V/GFA"/>
</dbReference>
<dbReference type="PANTHER" id="PTHR33337:SF40">
    <property type="entry name" value="CENP-V_GFA DOMAIN-CONTAINING PROTEIN-RELATED"/>
    <property type="match status" value="1"/>
</dbReference>
<evidence type="ECO:0000256" key="3">
    <source>
        <dbReference type="ARBA" id="ARBA00022833"/>
    </source>
</evidence>
<dbReference type="PANTHER" id="PTHR33337">
    <property type="entry name" value="GFA DOMAIN-CONTAINING PROTEIN"/>
    <property type="match status" value="1"/>
</dbReference>
<dbReference type="Proteomes" id="UP000468591">
    <property type="component" value="Unassembled WGS sequence"/>
</dbReference>
<evidence type="ECO:0000313" key="7">
    <source>
        <dbReference type="Proteomes" id="UP000468591"/>
    </source>
</evidence>
<evidence type="ECO:0000313" key="6">
    <source>
        <dbReference type="EMBL" id="NEK23174.1"/>
    </source>
</evidence>
<evidence type="ECO:0000256" key="2">
    <source>
        <dbReference type="ARBA" id="ARBA00022723"/>
    </source>
</evidence>
<dbReference type="Gene3D" id="3.90.1590.10">
    <property type="entry name" value="glutathione-dependent formaldehyde- activating enzyme (gfa)"/>
    <property type="match status" value="1"/>
</dbReference>
<dbReference type="GO" id="GO:0046872">
    <property type="term" value="F:metal ion binding"/>
    <property type="evidence" value="ECO:0007669"/>
    <property type="project" value="UniProtKB-KW"/>
</dbReference>
<proteinExistence type="inferred from homology"/>
<evidence type="ECO:0000259" key="5">
    <source>
        <dbReference type="PROSITE" id="PS51891"/>
    </source>
</evidence>
<name>A0A6P0CFF6_9RHOB</name>
<evidence type="ECO:0000256" key="1">
    <source>
        <dbReference type="ARBA" id="ARBA00005495"/>
    </source>
</evidence>
<sequence>MATTGRCYCGELKYEINGAPQWQAQCHCRECQYISGGGPNYFMIVAADDFGYTEGTPRQYTRDDISNPRTREFCGTCGTHMITRLPDRPAVVVKVGTLDDVSVYEGPQMAIFTCDMQPFHVIAEGVQSVDKLPQR</sequence>
<dbReference type="GO" id="GO:0016846">
    <property type="term" value="F:carbon-sulfur lyase activity"/>
    <property type="evidence" value="ECO:0007669"/>
    <property type="project" value="InterPro"/>
</dbReference>
<keyword evidence="7" id="KW-1185">Reference proteome</keyword>
<dbReference type="AlphaFoldDB" id="A0A6P0CFF6"/>
<keyword evidence="2" id="KW-0479">Metal-binding</keyword>
<feature type="domain" description="CENP-V/GFA" evidence="5">
    <location>
        <begin position="3"/>
        <end position="120"/>
    </location>
</feature>
<dbReference type="PROSITE" id="PS51891">
    <property type="entry name" value="CENP_V_GFA"/>
    <property type="match status" value="1"/>
</dbReference>
<protein>
    <recommendedName>
        <fullName evidence="5">CENP-V/GFA domain-containing protein</fullName>
    </recommendedName>
</protein>